<gene>
    <name evidence="1" type="ORF">AYI69_g8451</name>
</gene>
<dbReference type="AlphaFoldDB" id="A0A1R1XJI0"/>
<keyword evidence="2" id="KW-1185">Reference proteome</keyword>
<sequence length="73" mass="8212">MTLASVNTSFSGFAGRYEYPSSMSLLKIKCLLILHFFMDSPMANKSSKYATSRIPCSRSYDRAGRSTLMKVCR</sequence>
<proteinExistence type="predicted"/>
<evidence type="ECO:0000313" key="1">
    <source>
        <dbReference type="EMBL" id="OMJ14770.1"/>
    </source>
</evidence>
<accession>A0A1R1XJI0</accession>
<protein>
    <submittedName>
        <fullName evidence="1">Uncharacterized protein</fullName>
    </submittedName>
</protein>
<organism evidence="1 2">
    <name type="scientific">Smittium culicis</name>
    <dbReference type="NCBI Taxonomy" id="133412"/>
    <lineage>
        <taxon>Eukaryota</taxon>
        <taxon>Fungi</taxon>
        <taxon>Fungi incertae sedis</taxon>
        <taxon>Zoopagomycota</taxon>
        <taxon>Kickxellomycotina</taxon>
        <taxon>Harpellomycetes</taxon>
        <taxon>Harpellales</taxon>
        <taxon>Legeriomycetaceae</taxon>
        <taxon>Smittium</taxon>
    </lineage>
</organism>
<evidence type="ECO:0000313" key="2">
    <source>
        <dbReference type="Proteomes" id="UP000187429"/>
    </source>
</evidence>
<reference evidence="2" key="1">
    <citation type="submission" date="2017-01" db="EMBL/GenBank/DDBJ databases">
        <authorList>
            <person name="Wang Y."/>
            <person name="White M."/>
            <person name="Kvist S."/>
            <person name="Moncalvo J.-M."/>
        </authorList>
    </citation>
    <scope>NUCLEOTIDE SEQUENCE [LARGE SCALE GENOMIC DNA]</scope>
    <source>
        <strain evidence="2">ID-206-W2</strain>
    </source>
</reference>
<comment type="caution">
    <text evidence="1">The sequence shown here is derived from an EMBL/GenBank/DDBJ whole genome shotgun (WGS) entry which is preliminary data.</text>
</comment>
<name>A0A1R1XJI0_9FUNG</name>
<dbReference type="Proteomes" id="UP000187429">
    <property type="component" value="Unassembled WGS sequence"/>
</dbReference>
<dbReference type="EMBL" id="LSSM01004498">
    <property type="protein sequence ID" value="OMJ14770.1"/>
    <property type="molecule type" value="Genomic_DNA"/>
</dbReference>